<dbReference type="SUPFAM" id="SSF52151">
    <property type="entry name" value="FabD/lysophospholipase-like"/>
    <property type="match status" value="1"/>
</dbReference>
<dbReference type="InterPro" id="IPR016035">
    <property type="entry name" value="Acyl_Trfase/lysoPLipase"/>
</dbReference>
<dbReference type="GO" id="GO:0019369">
    <property type="term" value="P:arachidonate metabolic process"/>
    <property type="evidence" value="ECO:0007669"/>
    <property type="project" value="TreeGrafter"/>
</dbReference>
<evidence type="ECO:0000259" key="5">
    <source>
        <dbReference type="PROSITE" id="PS51635"/>
    </source>
</evidence>
<dbReference type="PANTHER" id="PTHR24185">
    <property type="entry name" value="CALCIUM-INDEPENDENT PHOSPHOLIPASE A2-GAMMA"/>
    <property type="match status" value="1"/>
</dbReference>
<dbReference type="GO" id="GO:0016020">
    <property type="term" value="C:membrane"/>
    <property type="evidence" value="ECO:0007669"/>
    <property type="project" value="TreeGrafter"/>
</dbReference>
<feature type="domain" description="PNPLA" evidence="5">
    <location>
        <begin position="1"/>
        <end position="140"/>
    </location>
</feature>
<evidence type="ECO:0000313" key="7">
    <source>
        <dbReference type="Proteomes" id="UP001276659"/>
    </source>
</evidence>
<dbReference type="PROSITE" id="PS51635">
    <property type="entry name" value="PNPLA"/>
    <property type="match status" value="1"/>
</dbReference>
<dbReference type="GO" id="GO:0016042">
    <property type="term" value="P:lipid catabolic process"/>
    <property type="evidence" value="ECO:0007669"/>
    <property type="project" value="UniProtKB-KW"/>
</dbReference>
<evidence type="ECO:0000313" key="6">
    <source>
        <dbReference type="EMBL" id="KAK3166670.1"/>
    </source>
</evidence>
<dbReference type="Proteomes" id="UP001276659">
    <property type="component" value="Unassembled WGS sequence"/>
</dbReference>
<evidence type="ECO:0000256" key="2">
    <source>
        <dbReference type="ARBA" id="ARBA00022963"/>
    </source>
</evidence>
<keyword evidence="3" id="KW-0443">Lipid metabolism</keyword>
<feature type="short sequence motif" description="DGA/G" evidence="4">
    <location>
        <begin position="127"/>
        <end position="129"/>
    </location>
</feature>
<dbReference type="Pfam" id="PF01734">
    <property type="entry name" value="Patatin"/>
    <property type="match status" value="1"/>
</dbReference>
<dbReference type="Gene3D" id="3.40.1090.10">
    <property type="entry name" value="Cytosolic phospholipase A2 catalytic domain"/>
    <property type="match status" value="1"/>
</dbReference>
<evidence type="ECO:0000256" key="3">
    <source>
        <dbReference type="ARBA" id="ARBA00023098"/>
    </source>
</evidence>
<protein>
    <recommendedName>
        <fullName evidence="5">PNPLA domain-containing protein</fullName>
    </recommendedName>
</protein>
<accession>A0AAD9YVC5</accession>
<keyword evidence="7" id="KW-1185">Reference proteome</keyword>
<name>A0AAD9YVC5_9LECA</name>
<keyword evidence="1" id="KW-0378">Hydrolase</keyword>
<dbReference type="InterPro" id="IPR002641">
    <property type="entry name" value="PNPLA_dom"/>
</dbReference>
<proteinExistence type="predicted"/>
<evidence type="ECO:0000256" key="4">
    <source>
        <dbReference type="PROSITE-ProRule" id="PRU01161"/>
    </source>
</evidence>
<dbReference type="AlphaFoldDB" id="A0AAD9YVC5"/>
<dbReference type="GO" id="GO:0046486">
    <property type="term" value="P:glycerolipid metabolic process"/>
    <property type="evidence" value="ECO:0007669"/>
    <property type="project" value="UniProtKB-ARBA"/>
</dbReference>
<reference evidence="6" key="1">
    <citation type="submission" date="2022-11" db="EMBL/GenBank/DDBJ databases">
        <title>Chromosomal genome sequence assembly and mating type (MAT) locus characterization of the leprose asexual lichenized fungus Lepraria neglecta (Nyl.) Erichsen.</title>
        <authorList>
            <person name="Allen J.L."/>
            <person name="Pfeffer B."/>
        </authorList>
    </citation>
    <scope>NUCLEOTIDE SEQUENCE</scope>
    <source>
        <strain evidence="6">Allen 5258</strain>
    </source>
</reference>
<dbReference type="GO" id="GO:0047499">
    <property type="term" value="F:calcium-independent phospholipase A2 activity"/>
    <property type="evidence" value="ECO:0007669"/>
    <property type="project" value="TreeGrafter"/>
</dbReference>
<keyword evidence="2" id="KW-0442">Lipid degradation</keyword>
<comment type="caution">
    <text evidence="6">The sequence shown here is derived from an EMBL/GenBank/DDBJ whole genome shotgun (WGS) entry which is preliminary data.</text>
</comment>
<organism evidence="6 7">
    <name type="scientific">Lepraria neglecta</name>
    <dbReference type="NCBI Taxonomy" id="209136"/>
    <lineage>
        <taxon>Eukaryota</taxon>
        <taxon>Fungi</taxon>
        <taxon>Dikarya</taxon>
        <taxon>Ascomycota</taxon>
        <taxon>Pezizomycotina</taxon>
        <taxon>Lecanoromycetes</taxon>
        <taxon>OSLEUM clade</taxon>
        <taxon>Lecanoromycetidae</taxon>
        <taxon>Lecanorales</taxon>
        <taxon>Lecanorineae</taxon>
        <taxon>Stereocaulaceae</taxon>
        <taxon>Lepraria</taxon>
    </lineage>
</organism>
<dbReference type="PANTHER" id="PTHR24185:SF1">
    <property type="entry name" value="CALCIUM-INDEPENDENT PHOSPHOLIPASE A2-GAMMA"/>
    <property type="match status" value="1"/>
</dbReference>
<sequence length="260" mass="29654">MDIETCIDEYLDIAPEIFPVEDTISGSAFGKLLKVVRGRQRFDPRPLESAIKRLVTKHLGDQATAGENTLFRFRTSNTSESHKCNVYESPWDVVDDCPIWQACRATSAAPMFFPPIEIGRPPTAYVDGGLGYNNPIRGLMEESSHIWPSGRKVGCVVTIGTGVLMSRDIGRTIKPLFECLKDMATDTEKVGREFEEEMKYKYGIEQQVYFRFNVQHGLEHVGLEEWKEMDRTKVATQDYLRTQWSQVERCASQLFQPRGM</sequence>
<dbReference type="EMBL" id="JASNWA010000011">
    <property type="protein sequence ID" value="KAK3166670.1"/>
    <property type="molecule type" value="Genomic_DNA"/>
</dbReference>
<comment type="caution">
    <text evidence="4">Lacks conserved residue(s) required for the propagation of feature annotation.</text>
</comment>
<gene>
    <name evidence="6" type="ORF">OEA41_009795</name>
</gene>
<evidence type="ECO:0000256" key="1">
    <source>
        <dbReference type="ARBA" id="ARBA00022801"/>
    </source>
</evidence>